<protein>
    <submittedName>
        <fullName evidence="1">17278_t:CDS:1</fullName>
    </submittedName>
</protein>
<proteinExistence type="predicted"/>
<evidence type="ECO:0000313" key="2">
    <source>
        <dbReference type="Proteomes" id="UP000789366"/>
    </source>
</evidence>
<reference evidence="1" key="1">
    <citation type="submission" date="2021-06" db="EMBL/GenBank/DDBJ databases">
        <authorList>
            <person name="Kallberg Y."/>
            <person name="Tangrot J."/>
            <person name="Rosling A."/>
        </authorList>
    </citation>
    <scope>NUCLEOTIDE SEQUENCE</scope>
    <source>
        <strain evidence="1">28 12/20/2015</strain>
    </source>
</reference>
<dbReference type="Proteomes" id="UP000789366">
    <property type="component" value="Unassembled WGS sequence"/>
</dbReference>
<comment type="caution">
    <text evidence="1">The sequence shown here is derived from an EMBL/GenBank/DDBJ whole genome shotgun (WGS) entry which is preliminary data.</text>
</comment>
<dbReference type="EMBL" id="CAJVPW010043621">
    <property type="protein sequence ID" value="CAG8752488.1"/>
    <property type="molecule type" value="Genomic_DNA"/>
</dbReference>
<organism evidence="1 2">
    <name type="scientific">Cetraspora pellucida</name>
    <dbReference type="NCBI Taxonomy" id="1433469"/>
    <lineage>
        <taxon>Eukaryota</taxon>
        <taxon>Fungi</taxon>
        <taxon>Fungi incertae sedis</taxon>
        <taxon>Mucoromycota</taxon>
        <taxon>Glomeromycotina</taxon>
        <taxon>Glomeromycetes</taxon>
        <taxon>Diversisporales</taxon>
        <taxon>Gigasporaceae</taxon>
        <taxon>Cetraspora</taxon>
    </lineage>
</organism>
<accession>A0ACA9QHS0</accession>
<feature type="non-terminal residue" evidence="1">
    <location>
        <position position="1"/>
    </location>
</feature>
<evidence type="ECO:0000313" key="1">
    <source>
        <dbReference type="EMBL" id="CAG8752488.1"/>
    </source>
</evidence>
<keyword evidence="2" id="KW-1185">Reference proteome</keyword>
<name>A0ACA9QHS0_9GLOM</name>
<sequence>QFLDVWVEISADETEEVMDIEDEDEEILLVNAAVHLAVDSNAKWNLITLFNKLELP</sequence>
<gene>
    <name evidence="1" type="ORF">SPELUC_LOCUS14579</name>
</gene>